<organism evidence="7 8">
    <name type="scientific">Exophiala spinifera</name>
    <dbReference type="NCBI Taxonomy" id="91928"/>
    <lineage>
        <taxon>Eukaryota</taxon>
        <taxon>Fungi</taxon>
        <taxon>Dikarya</taxon>
        <taxon>Ascomycota</taxon>
        <taxon>Pezizomycotina</taxon>
        <taxon>Eurotiomycetes</taxon>
        <taxon>Chaetothyriomycetidae</taxon>
        <taxon>Chaetothyriales</taxon>
        <taxon>Herpotrichiellaceae</taxon>
        <taxon>Exophiala</taxon>
    </lineage>
</organism>
<dbReference type="Pfam" id="PF10300">
    <property type="entry name" value="Iml2-TPR_39"/>
    <property type="match status" value="1"/>
</dbReference>
<feature type="compositionally biased region" description="Polar residues" evidence="5">
    <location>
        <begin position="181"/>
        <end position="211"/>
    </location>
</feature>
<dbReference type="GO" id="GO:0005634">
    <property type="term" value="C:nucleus"/>
    <property type="evidence" value="ECO:0007669"/>
    <property type="project" value="TreeGrafter"/>
</dbReference>
<dbReference type="GO" id="GO:0005829">
    <property type="term" value="C:cytosol"/>
    <property type="evidence" value="ECO:0007669"/>
    <property type="project" value="TreeGrafter"/>
</dbReference>
<dbReference type="GeneID" id="27335083"/>
<evidence type="ECO:0000256" key="6">
    <source>
        <dbReference type="SAM" id="Phobius"/>
    </source>
</evidence>
<dbReference type="Proteomes" id="UP000053328">
    <property type="component" value="Unassembled WGS sequence"/>
</dbReference>
<proteinExistence type="predicted"/>
<evidence type="ECO:0000313" key="7">
    <source>
        <dbReference type="EMBL" id="KIW12813.1"/>
    </source>
</evidence>
<dbReference type="GO" id="GO:0005741">
    <property type="term" value="C:mitochondrial outer membrane"/>
    <property type="evidence" value="ECO:0007669"/>
    <property type="project" value="TreeGrafter"/>
</dbReference>
<dbReference type="EMBL" id="KN847497">
    <property type="protein sequence ID" value="KIW12813.1"/>
    <property type="molecule type" value="Genomic_DNA"/>
</dbReference>
<name>A0A0D2B1J7_9EURO</name>
<feature type="region of interest" description="Disordered" evidence="5">
    <location>
        <begin position="181"/>
        <end position="230"/>
    </location>
</feature>
<evidence type="ECO:0000256" key="2">
    <source>
        <dbReference type="ARBA" id="ARBA00018424"/>
    </source>
</evidence>
<reference evidence="7 8" key="1">
    <citation type="submission" date="2015-01" db="EMBL/GenBank/DDBJ databases">
        <title>The Genome Sequence of Exophiala spinifera CBS89968.</title>
        <authorList>
            <consortium name="The Broad Institute Genomics Platform"/>
            <person name="Cuomo C."/>
            <person name="de Hoog S."/>
            <person name="Gorbushina A."/>
            <person name="Stielow B."/>
            <person name="Teixiera M."/>
            <person name="Abouelleil A."/>
            <person name="Chapman S.B."/>
            <person name="Priest M."/>
            <person name="Young S.K."/>
            <person name="Wortman J."/>
            <person name="Nusbaum C."/>
            <person name="Birren B."/>
        </authorList>
    </citation>
    <scope>NUCLEOTIDE SEQUENCE [LARGE SCALE GENOMIC DNA]</scope>
    <source>
        <strain evidence="7 8">CBS 89968</strain>
    </source>
</reference>
<evidence type="ECO:0000256" key="3">
    <source>
        <dbReference type="ARBA" id="ARBA00019539"/>
    </source>
</evidence>
<dbReference type="RefSeq" id="XP_016233029.1">
    <property type="nucleotide sequence ID" value="XM_016382326.1"/>
</dbReference>
<feature type="transmembrane region" description="Helical" evidence="6">
    <location>
        <begin position="335"/>
        <end position="356"/>
    </location>
</feature>
<dbReference type="AlphaFoldDB" id="A0A0D2B1J7"/>
<accession>A0A0D2B1J7</accession>
<feature type="transmembrane region" description="Helical" evidence="6">
    <location>
        <begin position="377"/>
        <end position="396"/>
    </location>
</feature>
<protein>
    <recommendedName>
        <fullName evidence="2">Inclusion body clearance protein IML2</fullName>
    </recommendedName>
    <alternativeName>
        <fullName evidence="3">Inclusion body clearance protein iml2</fullName>
    </alternativeName>
</protein>
<comment type="subunit">
    <text evidence="1">Interacts with lipid droplet proteins.</text>
</comment>
<evidence type="ECO:0000256" key="4">
    <source>
        <dbReference type="ARBA" id="ARBA00043897"/>
    </source>
</evidence>
<evidence type="ECO:0000256" key="1">
    <source>
        <dbReference type="ARBA" id="ARBA00011408"/>
    </source>
</evidence>
<evidence type="ECO:0000313" key="8">
    <source>
        <dbReference type="Proteomes" id="UP000053328"/>
    </source>
</evidence>
<dbReference type="VEuPathDB" id="FungiDB:PV08_08000"/>
<dbReference type="PANTHER" id="PTHR31859">
    <property type="entry name" value="TETRATRICOPEPTIDE REPEAT PROTEIN 39 FAMILY MEMBER"/>
    <property type="match status" value="1"/>
</dbReference>
<keyword evidence="8" id="KW-1185">Reference proteome</keyword>
<gene>
    <name evidence="7" type="ORF">PV08_08000</name>
</gene>
<dbReference type="OrthoDB" id="2154985at2759"/>
<sequence length="776" mass="87004">MHRVGRWLDRGRAAATASTQSLDSLEESQNLETALRAVELVLNDDIAGAERNLAEGTSSFHRLAQGTLAFMKATLGFEQEVMKEASETLAEAESSASTSYHKAQRDSRVFNSNIYEKGSEFALCQAEAQIMSAVVGVLNESLTESIRGFYKLRKAYMTLDSLVQMEVAYMKARGVKSLGNSRNQSLESLPSATSAKSSQSNLVGKDTTQGNRPGEQPASRQPAHPSGLRNAELVGPIASDDPEADEFHEADVIHEKNPVTEGYTGHLEVTRAPEDMEELDRDIERMNLSHHADELHAEGVLKPPPPATTGMLTEDADSDTFSNSLDVFIHSGTNLMSGILSLLISIIPPAFSRLLYIIGFRGDRERGIRMLWQASKFSNINGGMASLVLFGWYNGLVGFCDIVSDSDPADPEDVEGYPGQRLQTLLKEMRTRYPQSHLWLVEEARMAASHRQLDNALDLLSSPGKSQLKQIEALHMFEKSLCAMNAHRYELCASSFLACADLNAWSRGLYYYIAGAAHLSLYRYDKTLTKEKAAEHAKLAEEYFRTAPTKVGKKKMMGRQLPFDAFVVRKMAKWEERATRFNCSFIDAIGVSPLDEMIFLWAGYKKMDERRLQRSLDNLAWSESSPRWEREDVDEQAILAILRAVILRNLRRHDESKEVLQEWILNRSPNDFKGQNRDDWVAPTAHHEMAVNLWMQRTGYRPSHGAEPMVSHGEESKTSTAVDLVHDARLVQNCKAQLEKAKNWDKYELDARLGMKITAGLNAVKHWEEKRGSITK</sequence>
<dbReference type="HOGENOM" id="CLU_014926_1_0_1"/>
<comment type="function">
    <text evidence="4">Inclusion body (IB) resident protein that interacts strongly with lipid droplet (LD) proteins. Involved in LD-mediated IB clearing after protein folding stress, probably by enabling access to the IBs of an LD-stored soluble sterol derivative that acts as a chaperone in inclusion clearing.</text>
</comment>
<evidence type="ECO:0000256" key="5">
    <source>
        <dbReference type="SAM" id="MobiDB-lite"/>
    </source>
</evidence>
<dbReference type="InterPro" id="IPR019412">
    <property type="entry name" value="IML2/TPR_39"/>
</dbReference>
<dbReference type="PANTHER" id="PTHR31859:SF1">
    <property type="entry name" value="TETRATRICOPEPTIDE REPEAT PROTEIN 39C"/>
    <property type="match status" value="1"/>
</dbReference>
<keyword evidence="6" id="KW-0472">Membrane</keyword>
<keyword evidence="6" id="KW-0812">Transmembrane</keyword>
<keyword evidence="6" id="KW-1133">Transmembrane helix</keyword>